<feature type="domain" description="Peptidase A1" evidence="18">
    <location>
        <begin position="133"/>
        <end position="438"/>
    </location>
</feature>
<keyword evidence="12" id="KW-0449">Lipoprotein</keyword>
<keyword evidence="20" id="KW-1185">Reference proteome</keyword>
<keyword evidence="6 15" id="KW-0064">Aspartyl protease</keyword>
<dbReference type="GO" id="GO:0004190">
    <property type="term" value="F:aspartic-type endopeptidase activity"/>
    <property type="evidence" value="ECO:0007669"/>
    <property type="project" value="UniProtKB-KW"/>
</dbReference>
<keyword evidence="7 15" id="KW-0378">Hydrolase</keyword>
<keyword evidence="4 15" id="KW-0645">Protease</keyword>
<evidence type="ECO:0000256" key="5">
    <source>
        <dbReference type="ARBA" id="ARBA00022729"/>
    </source>
</evidence>
<feature type="region of interest" description="Disordered" evidence="16">
    <location>
        <begin position="93"/>
        <end position="122"/>
    </location>
</feature>
<evidence type="ECO:0000256" key="11">
    <source>
        <dbReference type="ARBA" id="ARBA00023180"/>
    </source>
</evidence>
<dbReference type="Pfam" id="PF00026">
    <property type="entry name" value="Asp"/>
    <property type="match status" value="1"/>
</dbReference>
<dbReference type="SUPFAM" id="SSF50630">
    <property type="entry name" value="Acid proteases"/>
    <property type="match status" value="1"/>
</dbReference>
<dbReference type="GO" id="GO:0006508">
    <property type="term" value="P:proteolysis"/>
    <property type="evidence" value="ECO:0007669"/>
    <property type="project" value="UniProtKB-KW"/>
</dbReference>
<dbReference type="PROSITE" id="PS51767">
    <property type="entry name" value="PEPTIDASE_A1"/>
    <property type="match status" value="1"/>
</dbReference>
<dbReference type="EMBL" id="CAJVPI010000125">
    <property type="protein sequence ID" value="CAG8485091.1"/>
    <property type="molecule type" value="Genomic_DNA"/>
</dbReference>
<dbReference type="InterPro" id="IPR034164">
    <property type="entry name" value="Pepsin-like_dom"/>
</dbReference>
<organism evidence="19 20">
    <name type="scientific">Paraglomus brasilianum</name>
    <dbReference type="NCBI Taxonomy" id="144538"/>
    <lineage>
        <taxon>Eukaryota</taxon>
        <taxon>Fungi</taxon>
        <taxon>Fungi incertae sedis</taxon>
        <taxon>Mucoromycota</taxon>
        <taxon>Glomeromycotina</taxon>
        <taxon>Glomeromycetes</taxon>
        <taxon>Paraglomerales</taxon>
        <taxon>Paraglomeraceae</taxon>
        <taxon>Paraglomus</taxon>
    </lineage>
</organism>
<dbReference type="InterPro" id="IPR033121">
    <property type="entry name" value="PEPTIDASE_A1"/>
</dbReference>
<dbReference type="PROSITE" id="PS00141">
    <property type="entry name" value="ASP_PROTEASE"/>
    <property type="match status" value="1"/>
</dbReference>
<evidence type="ECO:0000256" key="14">
    <source>
        <dbReference type="PIRSR" id="PIRSR601461-2"/>
    </source>
</evidence>
<dbReference type="PRINTS" id="PR00792">
    <property type="entry name" value="PEPSIN"/>
</dbReference>
<dbReference type="FunFam" id="2.40.70.10:FF:000060">
    <property type="entry name" value="Aspartic-type endopeptidase ctsD"/>
    <property type="match status" value="1"/>
</dbReference>
<evidence type="ECO:0000256" key="7">
    <source>
        <dbReference type="ARBA" id="ARBA00022801"/>
    </source>
</evidence>
<dbReference type="CDD" id="cd05471">
    <property type="entry name" value="pepsin_like"/>
    <property type="match status" value="1"/>
</dbReference>
<keyword evidence="3" id="KW-1003">Cell membrane</keyword>
<comment type="caution">
    <text evidence="19">The sequence shown here is derived from an EMBL/GenBank/DDBJ whole genome shotgun (WGS) entry which is preliminary data.</text>
</comment>
<evidence type="ECO:0000256" key="12">
    <source>
        <dbReference type="ARBA" id="ARBA00023288"/>
    </source>
</evidence>
<dbReference type="Proteomes" id="UP000789739">
    <property type="component" value="Unassembled WGS sequence"/>
</dbReference>
<comment type="subcellular location">
    <subcellularLocation>
        <location evidence="1">Cell membrane</location>
    </subcellularLocation>
</comment>
<evidence type="ECO:0000256" key="9">
    <source>
        <dbReference type="ARBA" id="ARBA00023145"/>
    </source>
</evidence>
<evidence type="ECO:0000259" key="18">
    <source>
        <dbReference type="PROSITE" id="PS51767"/>
    </source>
</evidence>
<sequence>MKFAHILTFALAITAGSINAAPVSTGTHSITIKKKGPSSLFTWKQQVDLFNKRPFKKYLKYTQGLVDAGKAGISAAAFQKLVDEAKKPMIAAADGTTNRIPETGSQQNGTSGGAASGGVANDPLSNEGNDIGYFGPITIGGQTFNTIFDTGSSDLWVPGPNCKDTACTQHTVFDTTKSKTFSTNNQPFSIQYGTGSVSGIIATDDVSIAGLTVKKQTFGLTTTESQEFAGSKFDGILGMGLDQLSSQGAVTPFDSLVKQGTVQQPLFGFFLGREKDNTQGQLTIGGVDNTLFKGDISFNKLVSNQGFWEIALDDASVDGKPLNFQQKTAIIDTGTTLLIAPPDDAAAIHAQIPGSQQSGDNFIVPCDTKSVVSLTFGGKNFEISTKDLAAIPTGQNNECVSGISGGVIGGPDQWLVGDTFLKNVYSVYDVEKLAVGFAPIV</sequence>
<evidence type="ECO:0000313" key="20">
    <source>
        <dbReference type="Proteomes" id="UP000789739"/>
    </source>
</evidence>
<evidence type="ECO:0000256" key="1">
    <source>
        <dbReference type="ARBA" id="ARBA00004236"/>
    </source>
</evidence>
<evidence type="ECO:0000256" key="17">
    <source>
        <dbReference type="SAM" id="SignalP"/>
    </source>
</evidence>
<comment type="similarity">
    <text evidence="2 15">Belongs to the peptidase A1 family.</text>
</comment>
<evidence type="ECO:0000256" key="16">
    <source>
        <dbReference type="SAM" id="MobiDB-lite"/>
    </source>
</evidence>
<proteinExistence type="inferred from homology"/>
<evidence type="ECO:0000256" key="6">
    <source>
        <dbReference type="ARBA" id="ARBA00022750"/>
    </source>
</evidence>
<feature type="disulfide bond" evidence="14">
    <location>
        <begin position="366"/>
        <end position="399"/>
    </location>
</feature>
<feature type="disulfide bond" evidence="14">
    <location>
        <begin position="162"/>
        <end position="167"/>
    </location>
</feature>
<dbReference type="GO" id="GO:0005886">
    <property type="term" value="C:plasma membrane"/>
    <property type="evidence" value="ECO:0007669"/>
    <property type="project" value="UniProtKB-SubCell"/>
</dbReference>
<dbReference type="OrthoDB" id="2747330at2759"/>
<dbReference type="Gene3D" id="2.40.70.10">
    <property type="entry name" value="Acid Proteases"/>
    <property type="match status" value="2"/>
</dbReference>
<evidence type="ECO:0000256" key="15">
    <source>
        <dbReference type="RuleBase" id="RU000454"/>
    </source>
</evidence>
<dbReference type="PANTHER" id="PTHR47966">
    <property type="entry name" value="BETA-SITE APP-CLEAVING ENZYME, ISOFORM A-RELATED"/>
    <property type="match status" value="1"/>
</dbReference>
<accession>A0A9N8WJ09</accession>
<dbReference type="PANTHER" id="PTHR47966:SF75">
    <property type="entry name" value="ENDOPEPTIDASE (CTSD), PUTATIVE (AFU_ORTHOLOGUE AFUA_4G07040)-RELATED"/>
    <property type="match status" value="1"/>
</dbReference>
<reference evidence="19" key="1">
    <citation type="submission" date="2021-06" db="EMBL/GenBank/DDBJ databases">
        <authorList>
            <person name="Kallberg Y."/>
            <person name="Tangrot J."/>
            <person name="Rosling A."/>
        </authorList>
    </citation>
    <scope>NUCLEOTIDE SEQUENCE</scope>
    <source>
        <strain evidence="19">BR232B</strain>
    </source>
</reference>
<keyword evidence="9" id="KW-0865">Zymogen</keyword>
<gene>
    <name evidence="19" type="ORF">PBRASI_LOCUS1788</name>
</gene>
<feature type="active site" evidence="13">
    <location>
        <position position="332"/>
    </location>
</feature>
<dbReference type="InterPro" id="IPR001461">
    <property type="entry name" value="Aspartic_peptidase_A1"/>
</dbReference>
<evidence type="ECO:0000256" key="8">
    <source>
        <dbReference type="ARBA" id="ARBA00023136"/>
    </source>
</evidence>
<feature type="active site" evidence="13">
    <location>
        <position position="149"/>
    </location>
</feature>
<evidence type="ECO:0000256" key="2">
    <source>
        <dbReference type="ARBA" id="ARBA00007447"/>
    </source>
</evidence>
<dbReference type="InterPro" id="IPR001969">
    <property type="entry name" value="Aspartic_peptidase_AS"/>
</dbReference>
<evidence type="ECO:0000313" key="19">
    <source>
        <dbReference type="EMBL" id="CAG8485091.1"/>
    </source>
</evidence>
<feature type="chain" id="PRO_5040277110" evidence="17">
    <location>
        <begin position="21"/>
        <end position="441"/>
    </location>
</feature>
<keyword evidence="8" id="KW-0472">Membrane</keyword>
<evidence type="ECO:0000256" key="13">
    <source>
        <dbReference type="PIRSR" id="PIRSR601461-1"/>
    </source>
</evidence>
<evidence type="ECO:0000256" key="10">
    <source>
        <dbReference type="ARBA" id="ARBA00023157"/>
    </source>
</evidence>
<name>A0A9N8WJ09_9GLOM</name>
<keyword evidence="5 17" id="KW-0732">Signal</keyword>
<dbReference type="InterPro" id="IPR021109">
    <property type="entry name" value="Peptidase_aspartic_dom_sf"/>
</dbReference>
<dbReference type="AlphaFoldDB" id="A0A9N8WJ09"/>
<feature type="signal peptide" evidence="17">
    <location>
        <begin position="1"/>
        <end position="20"/>
    </location>
</feature>
<keyword evidence="11" id="KW-0325">Glycoprotein</keyword>
<evidence type="ECO:0000256" key="3">
    <source>
        <dbReference type="ARBA" id="ARBA00022475"/>
    </source>
</evidence>
<dbReference type="FunFam" id="2.40.70.10:FF:000008">
    <property type="entry name" value="Cathepsin D"/>
    <property type="match status" value="1"/>
</dbReference>
<protein>
    <submittedName>
        <fullName evidence="19">10718_t:CDS:1</fullName>
    </submittedName>
</protein>
<evidence type="ECO:0000256" key="4">
    <source>
        <dbReference type="ARBA" id="ARBA00022670"/>
    </source>
</evidence>
<keyword evidence="10 14" id="KW-1015">Disulfide bond</keyword>